<evidence type="ECO:0000256" key="1">
    <source>
        <dbReference type="PROSITE-ProRule" id="PRU00346"/>
    </source>
</evidence>
<accession>A0A7W5UM53</accession>
<feature type="domain" description="AdoMet activation" evidence="2">
    <location>
        <begin position="1"/>
        <end position="306"/>
    </location>
</feature>
<name>A0A7W5UM53_9BACT</name>
<dbReference type="EMBL" id="JACICA010000003">
    <property type="protein sequence ID" value="MBB3702537.1"/>
    <property type="molecule type" value="Genomic_DNA"/>
</dbReference>
<dbReference type="PANTHER" id="PTHR45833">
    <property type="entry name" value="METHIONINE SYNTHASE"/>
    <property type="match status" value="1"/>
</dbReference>
<keyword evidence="1" id="KW-0808">Transferase</keyword>
<evidence type="ECO:0000313" key="4">
    <source>
        <dbReference type="Proteomes" id="UP000541425"/>
    </source>
</evidence>
<dbReference type="SUPFAM" id="SSF56507">
    <property type="entry name" value="Methionine synthase activation domain-like"/>
    <property type="match status" value="1"/>
</dbReference>
<dbReference type="GO" id="GO:0032259">
    <property type="term" value="P:methylation"/>
    <property type="evidence" value="ECO:0007669"/>
    <property type="project" value="UniProtKB-KW"/>
</dbReference>
<dbReference type="InterPro" id="IPR004223">
    <property type="entry name" value="VitB12-dep_Met_synth_activ_dom"/>
</dbReference>
<organism evidence="3 4">
    <name type="scientific">Alloprevotella rava</name>
    <dbReference type="NCBI Taxonomy" id="671218"/>
    <lineage>
        <taxon>Bacteria</taxon>
        <taxon>Pseudomonadati</taxon>
        <taxon>Bacteroidota</taxon>
        <taxon>Bacteroidia</taxon>
        <taxon>Bacteroidales</taxon>
        <taxon>Prevotellaceae</taxon>
        <taxon>Alloprevotella</taxon>
    </lineage>
</organism>
<dbReference type="InterPro" id="IPR037010">
    <property type="entry name" value="VitB12-dep_Met_synth_activ_sf"/>
</dbReference>
<dbReference type="GO" id="GO:0005829">
    <property type="term" value="C:cytosol"/>
    <property type="evidence" value="ECO:0007669"/>
    <property type="project" value="TreeGrafter"/>
</dbReference>
<dbReference type="Gene3D" id="1.10.288.10">
    <property type="entry name" value="Cobalamin-dependent Methionine Synthase, domain 2"/>
    <property type="match status" value="1"/>
</dbReference>
<dbReference type="GO" id="GO:0008705">
    <property type="term" value="F:methionine synthase activity"/>
    <property type="evidence" value="ECO:0007669"/>
    <property type="project" value="InterPro"/>
</dbReference>
<dbReference type="PANTHER" id="PTHR45833:SF2">
    <property type="entry name" value="BIFUNCTIONAL HOMOCYSTEINE S-METHYLTRANSFERASE_5,10-METHYLENETETRAHYDROFOLATE REDUCTASE"/>
    <property type="match status" value="1"/>
</dbReference>
<dbReference type="Pfam" id="PF02965">
    <property type="entry name" value="Met_synt_B12"/>
    <property type="match status" value="1"/>
</dbReference>
<dbReference type="PROSITE" id="PS50974">
    <property type="entry name" value="ADOMET_ACTIVATION"/>
    <property type="match status" value="1"/>
</dbReference>
<reference evidence="3 4" key="1">
    <citation type="submission" date="2020-08" db="EMBL/GenBank/DDBJ databases">
        <title>Genomic Encyclopedia of Type Strains, Phase IV (KMG-IV): sequencing the most valuable type-strain genomes for metagenomic binning, comparative biology and taxonomic classification.</title>
        <authorList>
            <person name="Goeker M."/>
        </authorList>
    </citation>
    <scope>NUCLEOTIDE SEQUENCE [LARGE SCALE GENOMIC DNA]</scope>
    <source>
        <strain evidence="3 4">DSM 22548</strain>
    </source>
</reference>
<gene>
    <name evidence="3" type="ORF">FHS60_000995</name>
</gene>
<keyword evidence="1" id="KW-0489">Methyltransferase</keyword>
<dbReference type="Proteomes" id="UP000541425">
    <property type="component" value="Unassembled WGS sequence"/>
</dbReference>
<proteinExistence type="predicted"/>
<sequence>MTKELKYYAHTLAEVINWPFFFNAWNLQPRFAGVTAVHNCPACRQEWINSFPEEDRAAAKEASKLFDDASRMINRLDRTHKGFARFGLYPAWSEEEDIIVEDFRGRWSIPFLRQQHVQHAGDPHLCLSDFIRPRELYIKDDIASVMGIFCVSFHRSDGQVESFADDYERMLYQTVCDRLAEATAELMHRDVRRIYWGYAPDEHLTHEQIWNEEYQGIRPAVGYPQIPDQSIIFLLDEVLNFGRIGIQLTETGMMLPHASACGLLFGHPSTYYFGIGRIGEDQFQDYARRRNLPIPQLRKFLSRNLE</sequence>
<evidence type="ECO:0000259" key="2">
    <source>
        <dbReference type="PROSITE" id="PS50974"/>
    </source>
</evidence>
<dbReference type="RefSeq" id="WP_183695678.1">
    <property type="nucleotide sequence ID" value="NZ_JACICA010000003.1"/>
</dbReference>
<protein>
    <submittedName>
        <fullName evidence="3">Cobalamin-dependent methionine synthase I</fullName>
    </submittedName>
</protein>
<dbReference type="Gene3D" id="3.10.196.10">
    <property type="entry name" value="Vitamin B12-dependent methionine synthase, activation domain"/>
    <property type="match status" value="1"/>
</dbReference>
<dbReference type="InterPro" id="IPR050554">
    <property type="entry name" value="Met_Synthase/Corrinoid"/>
</dbReference>
<evidence type="ECO:0000313" key="3">
    <source>
        <dbReference type="EMBL" id="MBB3702537.1"/>
    </source>
</evidence>
<comment type="caution">
    <text evidence="3">The sequence shown here is derived from an EMBL/GenBank/DDBJ whole genome shotgun (WGS) entry which is preliminary data.</text>
</comment>
<dbReference type="AlphaFoldDB" id="A0A7W5UM53"/>